<dbReference type="SUPFAM" id="SSF75217">
    <property type="entry name" value="alpha/beta knot"/>
    <property type="match status" value="1"/>
</dbReference>
<dbReference type="InterPro" id="IPR001537">
    <property type="entry name" value="SpoU_MeTrfase"/>
</dbReference>
<dbReference type="Pfam" id="PF00588">
    <property type="entry name" value="SpoU_methylase"/>
    <property type="match status" value="1"/>
</dbReference>
<comment type="caution">
    <text evidence="7">The sequence shown here is derived from an EMBL/GenBank/DDBJ whole genome shotgun (WGS) entry which is preliminary data.</text>
</comment>
<keyword evidence="3" id="KW-0808">Transferase</keyword>
<dbReference type="EMBL" id="JBHRSL010000002">
    <property type="protein sequence ID" value="MFC3051178.1"/>
    <property type="molecule type" value="Genomic_DNA"/>
</dbReference>
<comment type="subcellular location">
    <subcellularLocation>
        <location evidence="5">Cytoplasm</location>
    </subcellularLocation>
</comment>
<evidence type="ECO:0000256" key="4">
    <source>
        <dbReference type="ARBA" id="ARBA00022691"/>
    </source>
</evidence>
<dbReference type="Gene3D" id="3.40.1280.10">
    <property type="match status" value="1"/>
</dbReference>
<keyword evidence="5" id="KW-0819">tRNA processing</keyword>
<evidence type="ECO:0000256" key="5">
    <source>
        <dbReference type="RuleBase" id="RU362024"/>
    </source>
</evidence>
<dbReference type="EC" id="2.1.1.200" evidence="5"/>
<dbReference type="CDD" id="cd18093">
    <property type="entry name" value="SpoU-like_TrmJ"/>
    <property type="match status" value="1"/>
</dbReference>
<evidence type="ECO:0000256" key="3">
    <source>
        <dbReference type="ARBA" id="ARBA00022679"/>
    </source>
</evidence>
<keyword evidence="2 5" id="KW-0489">Methyltransferase</keyword>
<dbReference type="PANTHER" id="PTHR42786">
    <property type="entry name" value="TRNA/RRNA METHYLTRANSFERASE"/>
    <property type="match status" value="1"/>
</dbReference>
<name>A0ABV7D2D4_9PROT</name>
<dbReference type="RefSeq" id="WP_194211885.1">
    <property type="nucleotide sequence ID" value="NZ_CP061205.1"/>
</dbReference>
<dbReference type="InterPro" id="IPR029028">
    <property type="entry name" value="Alpha/beta_knot_MTases"/>
</dbReference>
<keyword evidence="4 5" id="KW-0949">S-adenosyl-L-methionine</keyword>
<feature type="domain" description="tRNA/rRNA methyltransferase SpoU type" evidence="6">
    <location>
        <begin position="9"/>
        <end position="158"/>
    </location>
</feature>
<dbReference type="NCBIfam" id="TIGR00050">
    <property type="entry name" value="rRNA_methyl_1"/>
    <property type="match status" value="1"/>
</dbReference>
<evidence type="ECO:0000256" key="1">
    <source>
        <dbReference type="ARBA" id="ARBA00007228"/>
    </source>
</evidence>
<comment type="catalytic activity">
    <reaction evidence="5">
        <text>cytidine(32) in tRNA + S-adenosyl-L-methionine = 2'-O-methylcytidine(32) in tRNA + S-adenosyl-L-homocysteine + H(+)</text>
        <dbReference type="Rhea" id="RHEA:42932"/>
        <dbReference type="Rhea" id="RHEA-COMP:10288"/>
        <dbReference type="Rhea" id="RHEA-COMP:10289"/>
        <dbReference type="ChEBI" id="CHEBI:15378"/>
        <dbReference type="ChEBI" id="CHEBI:57856"/>
        <dbReference type="ChEBI" id="CHEBI:59789"/>
        <dbReference type="ChEBI" id="CHEBI:74495"/>
        <dbReference type="ChEBI" id="CHEBI:82748"/>
        <dbReference type="EC" id="2.1.1.200"/>
    </reaction>
</comment>
<organism evidence="7 8">
    <name type="scientific">Kordiimonas pumila</name>
    <dbReference type="NCBI Taxonomy" id="2161677"/>
    <lineage>
        <taxon>Bacteria</taxon>
        <taxon>Pseudomonadati</taxon>
        <taxon>Pseudomonadota</taxon>
        <taxon>Alphaproteobacteria</taxon>
        <taxon>Kordiimonadales</taxon>
        <taxon>Kordiimonadaceae</taxon>
        <taxon>Kordiimonas</taxon>
    </lineage>
</organism>
<comment type="subunit">
    <text evidence="5">Homodimer.</text>
</comment>
<evidence type="ECO:0000313" key="8">
    <source>
        <dbReference type="Proteomes" id="UP001595444"/>
    </source>
</evidence>
<evidence type="ECO:0000313" key="7">
    <source>
        <dbReference type="EMBL" id="MFC3051178.1"/>
    </source>
</evidence>
<reference evidence="8" key="1">
    <citation type="journal article" date="2019" name="Int. J. Syst. Evol. Microbiol.">
        <title>The Global Catalogue of Microorganisms (GCM) 10K type strain sequencing project: providing services to taxonomists for standard genome sequencing and annotation.</title>
        <authorList>
            <consortium name="The Broad Institute Genomics Platform"/>
            <consortium name="The Broad Institute Genome Sequencing Center for Infectious Disease"/>
            <person name="Wu L."/>
            <person name="Ma J."/>
        </authorList>
    </citation>
    <scope>NUCLEOTIDE SEQUENCE [LARGE SCALE GENOMIC DNA]</scope>
    <source>
        <strain evidence="8">KCTC 62164</strain>
    </source>
</reference>
<comment type="catalytic activity">
    <reaction evidence="5">
        <text>uridine(32) in tRNA + S-adenosyl-L-methionine = 2'-O-methyluridine(32) in tRNA + S-adenosyl-L-homocysteine + H(+)</text>
        <dbReference type="Rhea" id="RHEA:42936"/>
        <dbReference type="Rhea" id="RHEA-COMP:10107"/>
        <dbReference type="Rhea" id="RHEA-COMP:10290"/>
        <dbReference type="ChEBI" id="CHEBI:15378"/>
        <dbReference type="ChEBI" id="CHEBI:57856"/>
        <dbReference type="ChEBI" id="CHEBI:59789"/>
        <dbReference type="ChEBI" id="CHEBI:65315"/>
        <dbReference type="ChEBI" id="CHEBI:74478"/>
        <dbReference type="EC" id="2.1.1.200"/>
    </reaction>
</comment>
<protein>
    <recommendedName>
        <fullName evidence="5">tRNA (cytidine/uridine-2'-O-)-methyltransferase TrmJ</fullName>
        <ecNumber evidence="5">2.1.1.200</ecNumber>
    </recommendedName>
    <alternativeName>
        <fullName evidence="5">tRNA (cytidine(32)/uridine(32)-2'-O)-methyltransferase</fullName>
    </alternativeName>
    <alternativeName>
        <fullName evidence="5">tRNA Cm32/Um32 methyltransferase</fullName>
    </alternativeName>
</protein>
<dbReference type="InterPro" id="IPR004384">
    <property type="entry name" value="RNA_MeTrfase_TrmJ/LasT"/>
</dbReference>
<accession>A0ABV7D2D4</accession>
<sequence length="244" mass="26498">MSKGFLPAIVLVRPQLGENIGKTARAMLNFGLTDLRLVAPRDGWPNPDAGPSAAGAGRVIEAARVFETVEQAIADCTHVYATTVRDRDMPKPVVTPSEAAAQIHGLQKMGNQTAILFGPERSGMTNDDVALADTVLTVPVNSEYGSLNLAQAVILVAYELFKTHDTTPVHQPAHPEGLATKAEVVGLMEHLEAELTKSGFFRSKDRQDSMRRTIRNLIQNAGFCSQEVQTMRGIVKSLSRRKPE</sequence>
<dbReference type="InterPro" id="IPR029026">
    <property type="entry name" value="tRNA_m1G_MTases_N"/>
</dbReference>
<evidence type="ECO:0000256" key="2">
    <source>
        <dbReference type="ARBA" id="ARBA00022603"/>
    </source>
</evidence>
<evidence type="ECO:0000259" key="6">
    <source>
        <dbReference type="Pfam" id="PF00588"/>
    </source>
</evidence>
<comment type="function">
    <text evidence="5">Catalyzes the formation of 2'O-methylated cytidine (Cm32) or 2'O-methylated uridine (Um32) at position 32 in tRNA.</text>
</comment>
<comment type="similarity">
    <text evidence="1">Belongs to the class IV-like SAM-binding methyltransferase superfamily. RNA methyltransferase TrmH family.</text>
</comment>
<keyword evidence="5" id="KW-0963">Cytoplasm</keyword>
<dbReference type="Proteomes" id="UP001595444">
    <property type="component" value="Unassembled WGS sequence"/>
</dbReference>
<proteinExistence type="inferred from homology"/>
<dbReference type="GO" id="GO:0032259">
    <property type="term" value="P:methylation"/>
    <property type="evidence" value="ECO:0007669"/>
    <property type="project" value="UniProtKB-KW"/>
</dbReference>
<keyword evidence="8" id="KW-1185">Reference proteome</keyword>
<gene>
    <name evidence="5" type="primary">trmJ</name>
    <name evidence="7" type="ORF">ACFOKA_04600</name>
</gene>
<dbReference type="PIRSF" id="PIRSF004808">
    <property type="entry name" value="LasT"/>
    <property type="match status" value="1"/>
</dbReference>
<dbReference type="PANTHER" id="PTHR42786:SF7">
    <property type="entry name" value="TRNA_RRNA METHYLTRANSFERASE SPOU TYPE DOMAIN-CONTAINING PROTEIN"/>
    <property type="match status" value="1"/>
</dbReference>
<dbReference type="Gene3D" id="1.10.8.590">
    <property type="match status" value="1"/>
</dbReference>
<dbReference type="GO" id="GO:0008168">
    <property type="term" value="F:methyltransferase activity"/>
    <property type="evidence" value="ECO:0007669"/>
    <property type="project" value="UniProtKB-KW"/>
</dbReference>